<dbReference type="Gene3D" id="1.10.1200.10">
    <property type="entry name" value="ACP-like"/>
    <property type="match status" value="1"/>
</dbReference>
<dbReference type="PROSITE" id="PS50075">
    <property type="entry name" value="CARRIER"/>
    <property type="match status" value="1"/>
</dbReference>
<protein>
    <submittedName>
        <fullName evidence="2">Acyl carrier protein</fullName>
    </submittedName>
</protein>
<feature type="domain" description="Carrier" evidence="1">
    <location>
        <begin position="1"/>
        <end position="81"/>
    </location>
</feature>
<dbReference type="AlphaFoldDB" id="A0A9X1RJA3"/>
<accession>A0A9X1RJA3</accession>
<sequence>MNGLIDQLQDVFRNVFSDPSIVLNERMTADDIDGWDSLTHINLIIAIEKQFKVKFATAEISRLKEDGANVGSLLQALAVKL</sequence>
<evidence type="ECO:0000313" key="3">
    <source>
        <dbReference type="Proteomes" id="UP001139054"/>
    </source>
</evidence>
<dbReference type="InterPro" id="IPR009081">
    <property type="entry name" value="PP-bd_ACP"/>
</dbReference>
<dbReference type="RefSeq" id="WP_237892042.1">
    <property type="nucleotide sequence ID" value="NZ_JAKLTY010000047.1"/>
</dbReference>
<dbReference type="InterPro" id="IPR036736">
    <property type="entry name" value="ACP-like_sf"/>
</dbReference>
<dbReference type="SUPFAM" id="SSF47336">
    <property type="entry name" value="ACP-like"/>
    <property type="match status" value="1"/>
</dbReference>
<dbReference type="EMBL" id="JAKLTY010000047">
    <property type="protein sequence ID" value="MCG2632720.1"/>
    <property type="molecule type" value="Genomic_DNA"/>
</dbReference>
<name>A0A9X1RJA3_9BRAD</name>
<dbReference type="Proteomes" id="UP001139054">
    <property type="component" value="Unassembled WGS sequence"/>
</dbReference>
<organism evidence="2 3">
    <name type="scientific">Bradyrhizobium zhengyangense</name>
    <dbReference type="NCBI Taxonomy" id="2911009"/>
    <lineage>
        <taxon>Bacteria</taxon>
        <taxon>Pseudomonadati</taxon>
        <taxon>Pseudomonadota</taxon>
        <taxon>Alphaproteobacteria</taxon>
        <taxon>Hyphomicrobiales</taxon>
        <taxon>Nitrobacteraceae</taxon>
        <taxon>Bradyrhizobium</taxon>
    </lineage>
</organism>
<evidence type="ECO:0000313" key="2">
    <source>
        <dbReference type="EMBL" id="MCG2632720.1"/>
    </source>
</evidence>
<evidence type="ECO:0000259" key="1">
    <source>
        <dbReference type="PROSITE" id="PS50075"/>
    </source>
</evidence>
<reference evidence="2" key="1">
    <citation type="submission" date="2022-01" db="EMBL/GenBank/DDBJ databases">
        <title>Genome sequnece data of strain Bradyrhizobium sp. nov.</title>
        <authorList>
            <person name="Zhang J."/>
        </authorList>
    </citation>
    <scope>NUCLEOTIDE SEQUENCE</scope>
    <source>
        <strain evidence="2">WYCCWR 13023</strain>
    </source>
</reference>
<gene>
    <name evidence="2" type="ORF">L6654_39655</name>
</gene>
<proteinExistence type="predicted"/>
<comment type="caution">
    <text evidence="2">The sequence shown here is derived from an EMBL/GenBank/DDBJ whole genome shotgun (WGS) entry which is preliminary data.</text>
</comment>